<evidence type="ECO:0000313" key="2">
    <source>
        <dbReference type="EMBL" id="MFC4609717.1"/>
    </source>
</evidence>
<organism evidence="2 3">
    <name type="scientific">Streptomyces maoxianensis</name>
    <dbReference type="NCBI Taxonomy" id="1459942"/>
    <lineage>
        <taxon>Bacteria</taxon>
        <taxon>Bacillati</taxon>
        <taxon>Actinomycetota</taxon>
        <taxon>Actinomycetes</taxon>
        <taxon>Kitasatosporales</taxon>
        <taxon>Streptomycetaceae</taxon>
        <taxon>Streptomyces</taxon>
    </lineage>
</organism>
<feature type="compositionally biased region" description="Polar residues" evidence="1">
    <location>
        <begin position="499"/>
        <end position="509"/>
    </location>
</feature>
<dbReference type="RefSeq" id="WP_381196820.1">
    <property type="nucleotide sequence ID" value="NZ_JBHSFE010000014.1"/>
</dbReference>
<feature type="region of interest" description="Disordered" evidence="1">
    <location>
        <begin position="499"/>
        <end position="524"/>
    </location>
</feature>
<name>A0ABV9G6P7_9ACTN</name>
<sequence length="755" mass="82043">MSRIAPLLAAWKRRYPNAGPAQTRATGDVNDGSPLMVEMLVDGLWENLTAQSLVLDRTKVRITGGQSSEGSLATAGMCTFAVKNHEELGYPFSQGNPLSPYWGKVGQGTRIRVSVPSGFDKSYRFQGELTALEEEADISGKGASVSMTAAGILERLGRGGEPLRSALYRDITRTDPAGRRTYPKAYWPMEDPSGSTSMANEADSTRPMGFTGSPSLATSSSFDCSDPIPNVSGAKFAGYVGAYRVDLTRPSCSTVWFLLSADSAITVGTLLVRVVTAQHRWELVYISVGNIRLRIYDYNANVLYDSGPLAVGIVGTPRWFGLGMFDDGTRIEPALWSQDVATDTLDFLLTDSLAGERGSAIRYVQINPNATATDFRVGHVAVFFHRQDDTNNSTNGYFPSNFVLDAFNGERADTRFDRLCREEQITHEVQPQVTPHALPGLWVGIGQRMGPQKPGALLALLRQCEATDGGIIYEMTSDFGLGYRTLESMTSQAAAVTLSQGNNELSEQPQPRRDSGRFKNSVTASRIDGSSATVTDDAHILAVGRYPDGISLSLQSDTQLRDQAGWAVHLGTVTEPRYERLAVNLAHPAFTGGTLRQNVLAVRPGDRVDVGDVSARLGYDDIVQLALGYTEEIDHFQHKITWNTGPEAPYRVLVIGQDGYDRIDAGDSHLEADVDGTTTTLSVNSLDGTRWIDSASYSDRFPFDIAINRERMTVTAITGTTSPQTFTVTRSVNGIIRGHPAGSDVRLFSPVYLGL</sequence>
<evidence type="ECO:0000256" key="1">
    <source>
        <dbReference type="SAM" id="MobiDB-lite"/>
    </source>
</evidence>
<comment type="caution">
    <text evidence="2">The sequence shown here is derived from an EMBL/GenBank/DDBJ whole genome shotgun (WGS) entry which is preliminary data.</text>
</comment>
<gene>
    <name evidence="2" type="ORF">ACFO9E_18130</name>
</gene>
<feature type="region of interest" description="Disordered" evidence="1">
    <location>
        <begin position="182"/>
        <end position="214"/>
    </location>
</feature>
<reference evidence="3" key="1">
    <citation type="journal article" date="2019" name="Int. J. Syst. Evol. Microbiol.">
        <title>The Global Catalogue of Microorganisms (GCM) 10K type strain sequencing project: providing services to taxonomists for standard genome sequencing and annotation.</title>
        <authorList>
            <consortium name="The Broad Institute Genomics Platform"/>
            <consortium name="The Broad Institute Genome Sequencing Center for Infectious Disease"/>
            <person name="Wu L."/>
            <person name="Ma J."/>
        </authorList>
    </citation>
    <scope>NUCLEOTIDE SEQUENCE [LARGE SCALE GENOMIC DNA]</scope>
    <source>
        <strain evidence="3">CGMCC 4.7139</strain>
    </source>
</reference>
<keyword evidence="3" id="KW-1185">Reference proteome</keyword>
<protein>
    <submittedName>
        <fullName evidence="2">Uncharacterized protein</fullName>
    </submittedName>
</protein>
<accession>A0ABV9G6P7</accession>
<dbReference type="EMBL" id="JBHSFE010000014">
    <property type="protein sequence ID" value="MFC4609717.1"/>
    <property type="molecule type" value="Genomic_DNA"/>
</dbReference>
<evidence type="ECO:0000313" key="3">
    <source>
        <dbReference type="Proteomes" id="UP001595993"/>
    </source>
</evidence>
<dbReference type="Proteomes" id="UP001595993">
    <property type="component" value="Unassembled WGS sequence"/>
</dbReference>
<proteinExistence type="predicted"/>